<reference evidence="14" key="1">
    <citation type="submission" date="2023-06" db="EMBL/GenBank/DDBJ databases">
        <title>Genomic analysis of the entomopathogenic nematode Steinernema hermaphroditum.</title>
        <authorList>
            <person name="Schwarz E.M."/>
            <person name="Heppert J.K."/>
            <person name="Baniya A."/>
            <person name="Schwartz H.T."/>
            <person name="Tan C.-H."/>
            <person name="Antoshechkin I."/>
            <person name="Sternberg P.W."/>
            <person name="Goodrich-Blair H."/>
            <person name="Dillman A.R."/>
        </authorList>
    </citation>
    <scope>NUCLEOTIDE SEQUENCE</scope>
    <source>
        <strain evidence="14">PS9179</strain>
        <tissue evidence="14">Whole animal</tissue>
    </source>
</reference>
<dbReference type="SMART" id="SM00320">
    <property type="entry name" value="WD40"/>
    <property type="match status" value="3"/>
</dbReference>
<feature type="domain" description="WDR19 WD40 repeat" evidence="10">
    <location>
        <begin position="370"/>
        <end position="652"/>
    </location>
</feature>
<accession>A0AA39I5Q5</accession>
<dbReference type="Pfam" id="PF23145">
    <property type="entry name" value="Zf_2nd_IFT121"/>
    <property type="match status" value="1"/>
</dbReference>
<dbReference type="Gene3D" id="1.25.40.470">
    <property type="match status" value="2"/>
</dbReference>
<proteinExistence type="predicted"/>
<dbReference type="GO" id="GO:0030991">
    <property type="term" value="C:intraciliary transport particle A"/>
    <property type="evidence" value="ECO:0007669"/>
    <property type="project" value="TreeGrafter"/>
</dbReference>
<keyword evidence="9" id="KW-0966">Cell projection</keyword>
<comment type="subcellular location">
    <subcellularLocation>
        <location evidence="1">Cytoplasm</location>
        <location evidence="1">Cytoskeleton</location>
        <location evidence="1">Cilium basal body</location>
    </subcellularLocation>
</comment>
<evidence type="ECO:0000313" key="14">
    <source>
        <dbReference type="EMBL" id="KAK0417555.1"/>
    </source>
</evidence>
<keyword evidence="4" id="KW-0677">Repeat</keyword>
<keyword evidence="6" id="KW-0802">TPR repeat</keyword>
<evidence type="ECO:0000313" key="15">
    <source>
        <dbReference type="Proteomes" id="UP001175271"/>
    </source>
</evidence>
<evidence type="ECO:0000256" key="4">
    <source>
        <dbReference type="ARBA" id="ARBA00022737"/>
    </source>
</evidence>
<evidence type="ECO:0000256" key="9">
    <source>
        <dbReference type="ARBA" id="ARBA00023273"/>
    </source>
</evidence>
<dbReference type="GO" id="GO:0060271">
    <property type="term" value="P:cilium assembly"/>
    <property type="evidence" value="ECO:0007669"/>
    <property type="project" value="TreeGrafter"/>
</dbReference>
<name>A0AA39I5Q5_9BILA</name>
<evidence type="ECO:0000256" key="3">
    <source>
        <dbReference type="ARBA" id="ARBA00022574"/>
    </source>
</evidence>
<dbReference type="InterPro" id="IPR040379">
    <property type="entry name" value="WDR19/dyf-2"/>
</dbReference>
<dbReference type="EMBL" id="JAUCMV010000002">
    <property type="protein sequence ID" value="KAK0417555.1"/>
    <property type="molecule type" value="Genomic_DNA"/>
</dbReference>
<evidence type="ECO:0000256" key="6">
    <source>
        <dbReference type="ARBA" id="ARBA00022803"/>
    </source>
</evidence>
<dbReference type="SUPFAM" id="SSF50978">
    <property type="entry name" value="WD40 repeat-like"/>
    <property type="match status" value="2"/>
</dbReference>
<dbReference type="PANTHER" id="PTHR14920">
    <property type="entry name" value="OSMOTIC AVOIDANCE ABNORMAL PROTEIN 1/WD REPEAT MEMBRANE PROTEIN"/>
    <property type="match status" value="1"/>
</dbReference>
<evidence type="ECO:0000259" key="11">
    <source>
        <dbReference type="Pfam" id="PF23145"/>
    </source>
</evidence>
<keyword evidence="2" id="KW-0963">Cytoplasm</keyword>
<keyword evidence="15" id="KW-1185">Reference proteome</keyword>
<evidence type="ECO:0000256" key="8">
    <source>
        <dbReference type="ARBA" id="ARBA00023212"/>
    </source>
</evidence>
<evidence type="ECO:0000256" key="1">
    <source>
        <dbReference type="ARBA" id="ARBA00004120"/>
    </source>
</evidence>
<feature type="domain" description="WDR19 first beta-propeller" evidence="12">
    <location>
        <begin position="17"/>
        <end position="349"/>
    </location>
</feature>
<dbReference type="GO" id="GO:0008104">
    <property type="term" value="P:intracellular protein localization"/>
    <property type="evidence" value="ECO:0007669"/>
    <property type="project" value="UniProtKB-ARBA"/>
</dbReference>
<keyword evidence="7" id="KW-0969">Cilium</keyword>
<dbReference type="InterPro" id="IPR036322">
    <property type="entry name" value="WD40_repeat_dom_sf"/>
</dbReference>
<keyword evidence="8" id="KW-0206">Cytoskeleton</keyword>
<evidence type="ECO:0000256" key="5">
    <source>
        <dbReference type="ARBA" id="ARBA00022794"/>
    </source>
</evidence>
<keyword evidence="3" id="KW-0853">WD repeat</keyword>
<protein>
    <recommendedName>
        <fullName evidence="16">WD repeat-containing protein 19</fullName>
    </recommendedName>
</protein>
<dbReference type="FunFam" id="1.25.40.470:FF:000009">
    <property type="entry name" value="WD repeat-containing protein 19 isoform X1"/>
    <property type="match status" value="1"/>
</dbReference>
<evidence type="ECO:0000259" key="12">
    <source>
        <dbReference type="Pfam" id="PF23389"/>
    </source>
</evidence>
<feature type="domain" description="IF140/IFT172/WDR19 TPR" evidence="13">
    <location>
        <begin position="864"/>
        <end position="1100"/>
    </location>
</feature>
<sequence>MKVLFRLGPKSLGEGPVRFEWRPKASHIAVAGANNFLRILNRGGQALDELQCPGSVTLLSWDKDGEVLAFANDANSAIGIWNFNSKQIEYVESSMGSKERATYLQWSPTQPVLAVGNNKGNLLLYNRETLRKVPLLGKHQKAIVCGAFSRDGEFLILGSDDHTLSISNMAGDTLNSLSGTGDLSDLDMVRTSGAPVGDGTNPEDAYTITVLINKKQMMMVHLANADAPINLQFHESYGKVVTYEWLAEERMMIGFEMGHVICVNTTMNGDNQVAEVFTAKDFKRNLFDMSISLGLDRVLIVGDNQFKAREIANLEDVSNLFEIGADDPAYTKVRASDDGNLMAIAGSAGSFLVYLTRMPVLGAAFGGTIVVLSSLQEITVYHGADLKPPVMFETKVEPSLIAVGPLHAVVVLNNSAWFYEFVRESKEGVRLAFEFEYVSTVTALKVGQFFAVAKMDDRAQLHRIRNAQGRYVADATSKMFPEQSQQHSGNAKLTDFGLTMQFFIYCTDAGHIQYFSLDEWVMVNEYRHSRGIRSVFPEPNGVRLIFFDEKHDVYLYSPIDDHLSPLPNLYNTPVFKGCLWESFTVDKDTFIVFDETNIYVFLISSNQLSGESVQHLGLTRLPYGYEPLLLNKGIVHCLTSAGRPTDLVLETHKSDSKLEGKSPAALQSLLKQNLTLKRWKDAWRICEHTKAHENWRQFGFAAMMDLEIELALRVFRHMGDVSMVMSLEEVVWIEEKALLSGHLAMITQQFDKAEEYFLLSTEPTLALEMRRDLLHWDKALDLASRLAPDQIVFISKEYAQQLEFTGEYAKALSFYEKGVIREFDENNVEILEHNEICSSGVAKMSIRTGNIRRGMEMAAEIPGRVVKRDCAQILEQMKQFNDAAHLYEIGMFHDRAAAASLKAKNWAKVGELLPNVRSPKIHAQYGKVMEHEKKYKAAALAYKNAKDYDSLVRVLLDHLNLPEEAVKVVRESRSVEGAKLVAKFFSKIGDHASAIQFLVLSHCHQEAFHLAEAEAKMEVYADCVAEEGSAEQFKQLAEWFSARKQSKVAGKFHLKSRNFRTAMDLLLLGGEDEEALQLAIECAAESRDAQLAERLTEFLMGELDGVPKDPRFLFRFYVAMRMFPSAAKTATIIAREEQSRGNYRVARDLLFTMTQELKQQRIRIPAEMVNNLMLVHSYLIVKSHIKKNDQNTAARLLIRVADNISRFPTHVVPILTSTVITCSKAGLRQSAFNYAVMLLRPENRKKIDERYRKRIEAIVRKQERTGGEVDNKSLCPHCEQPSAEFELTCGVCKNVIPFCVVTGRHIVAADFCLCPSCSFPAIRSEFVKLVDANEGCPMCGKTEKSVPYGDAKAFLYSVAQLNSQPDEPF</sequence>
<dbReference type="InterPro" id="IPR056168">
    <property type="entry name" value="TPR_IF140/IFT172/WDR19"/>
</dbReference>
<dbReference type="Pfam" id="PF23389">
    <property type="entry name" value="Beta-prop_WDR19_1st"/>
    <property type="match status" value="1"/>
</dbReference>
<gene>
    <name evidence="14" type="ORF">QR680_013078</name>
</gene>
<dbReference type="PANTHER" id="PTHR14920:SF0">
    <property type="entry name" value="WD REPEAT DOMAIN 19"/>
    <property type="match status" value="1"/>
</dbReference>
<evidence type="ECO:0000256" key="2">
    <source>
        <dbReference type="ARBA" id="ARBA00022490"/>
    </source>
</evidence>
<dbReference type="Gene3D" id="2.130.10.10">
    <property type="entry name" value="YVTN repeat-like/Quinoprotein amine dehydrogenase"/>
    <property type="match status" value="1"/>
</dbReference>
<dbReference type="Proteomes" id="UP001175271">
    <property type="component" value="Unassembled WGS sequence"/>
</dbReference>
<dbReference type="InterPro" id="IPR039468">
    <property type="entry name" value="WDR19_WD40_rpt"/>
</dbReference>
<evidence type="ECO:0000259" key="10">
    <source>
        <dbReference type="Pfam" id="PF15911"/>
    </source>
</evidence>
<feature type="domain" description="IFT121-like zinc finger" evidence="11">
    <location>
        <begin position="1297"/>
        <end position="1340"/>
    </location>
</feature>
<evidence type="ECO:0000259" key="13">
    <source>
        <dbReference type="Pfam" id="PF24762"/>
    </source>
</evidence>
<dbReference type="InterPro" id="IPR056170">
    <property type="entry name" value="Znf_IFT121-like"/>
</dbReference>
<dbReference type="GO" id="GO:0035721">
    <property type="term" value="P:intraciliary retrograde transport"/>
    <property type="evidence" value="ECO:0007669"/>
    <property type="project" value="InterPro"/>
</dbReference>
<dbReference type="Pfam" id="PF24762">
    <property type="entry name" value="TPR_IF140-IFT172"/>
    <property type="match status" value="1"/>
</dbReference>
<dbReference type="Pfam" id="PF15911">
    <property type="entry name" value="Beta-prop_WDR19_2nd"/>
    <property type="match status" value="1"/>
</dbReference>
<evidence type="ECO:0000256" key="7">
    <source>
        <dbReference type="ARBA" id="ARBA00023069"/>
    </source>
</evidence>
<evidence type="ECO:0008006" key="16">
    <source>
        <dbReference type="Google" id="ProtNLM"/>
    </source>
</evidence>
<organism evidence="14 15">
    <name type="scientific">Steinernema hermaphroditum</name>
    <dbReference type="NCBI Taxonomy" id="289476"/>
    <lineage>
        <taxon>Eukaryota</taxon>
        <taxon>Metazoa</taxon>
        <taxon>Ecdysozoa</taxon>
        <taxon>Nematoda</taxon>
        <taxon>Chromadorea</taxon>
        <taxon>Rhabditida</taxon>
        <taxon>Tylenchina</taxon>
        <taxon>Panagrolaimomorpha</taxon>
        <taxon>Strongyloidoidea</taxon>
        <taxon>Steinernematidae</taxon>
        <taxon>Steinernema</taxon>
    </lineage>
</organism>
<dbReference type="InterPro" id="IPR057855">
    <property type="entry name" value="Beta-prop_WDR19_1st"/>
</dbReference>
<comment type="caution">
    <text evidence="14">The sequence shown here is derived from an EMBL/GenBank/DDBJ whole genome shotgun (WGS) entry which is preliminary data.</text>
</comment>
<dbReference type="InterPro" id="IPR001680">
    <property type="entry name" value="WD40_rpt"/>
</dbReference>
<keyword evidence="5" id="KW-0970">Cilium biogenesis/degradation</keyword>
<dbReference type="GO" id="GO:0005929">
    <property type="term" value="C:cilium"/>
    <property type="evidence" value="ECO:0007669"/>
    <property type="project" value="TreeGrafter"/>
</dbReference>
<dbReference type="InterPro" id="IPR015943">
    <property type="entry name" value="WD40/YVTN_repeat-like_dom_sf"/>
</dbReference>